<dbReference type="PANTHER" id="PTHR33973:SF4">
    <property type="entry name" value="OS07G0153300 PROTEIN"/>
    <property type="match status" value="1"/>
</dbReference>
<comment type="caution">
    <text evidence="2">The sequence shown here is derived from an EMBL/GenBank/DDBJ whole genome shotgun (WGS) entry which is preliminary data.</text>
</comment>
<evidence type="ECO:0000313" key="2">
    <source>
        <dbReference type="EMBL" id="TPX75622.1"/>
    </source>
</evidence>
<dbReference type="PANTHER" id="PTHR33973">
    <property type="entry name" value="OS07G0153300 PROTEIN"/>
    <property type="match status" value="1"/>
</dbReference>
<feature type="signal peptide" evidence="1">
    <location>
        <begin position="1"/>
        <end position="27"/>
    </location>
</feature>
<dbReference type="Proteomes" id="UP000320333">
    <property type="component" value="Unassembled WGS sequence"/>
</dbReference>
<sequence length="672" mass="73434">MNSTTVAFTVALVLAAPLLLPWRMTHGVGLRVAKWLSRGADASFTTSTSANTSGHSLFFATTKHVRVSPVGHSFVFPVVYLGFNVGSSAADPFRSIFFAHNALALLSVWNKDLLVGSGSLRERVLANTPLPLPIGRILLVTAPRVLGLPSFNPLNVYYCHDDSPAQPLRAIILEVNNTFGERHLYVLDESNRWESPKKGFHSSYEVQRSFFVSPFNNRSGVYETHISDMTGNKTGVLLIIKEYAPASNELLTPDSNIEIEPHSKPSKHLIASVEGAGVPLTPATVLCLLYFHPLTIFLTMPRIMMEAWKIAYVKKLGVYQKPNPQHAPPLVPAASSIGASSTGAPVPPGKGRTIHQLPESSVDIFCKEVAFSHFTKLCKLAPLGARLILHLRYLPRTLIITREGVISETSEPTPFPLIDESAADDSPDIVIHLSSPAFLTRLVLDAENPARAVSCAFVAGDWSAADANHISRFLRLCAGSLEKRRLQSQPDATSVEPEDAGAGLGRSLFEWAFSRYLRFGGGVGMTRFSNRHSEFPPFCAIRNTTDDDLFQKAVGQAITLMKPVSIVAGGSEWTLLRGVLELWAGEALFRSVTRFVVDPSLVGKRVLEVYSNADQNGNAADDGNGKGWFEKLKAQNDATRGWTLVGEFGDEVDILAKERYRYQVLKDCAGTV</sequence>
<keyword evidence="1" id="KW-0732">Signal</keyword>
<dbReference type="Pfam" id="PF07103">
    <property type="entry name" value="DUF1365"/>
    <property type="match status" value="1"/>
</dbReference>
<protein>
    <recommendedName>
        <fullName evidence="4">DUF1365 domain-containing protein</fullName>
    </recommendedName>
</protein>
<evidence type="ECO:0000256" key="1">
    <source>
        <dbReference type="SAM" id="SignalP"/>
    </source>
</evidence>
<feature type="chain" id="PRO_5021398187" description="DUF1365 domain-containing protein" evidence="1">
    <location>
        <begin position="28"/>
        <end position="672"/>
    </location>
</feature>
<keyword evidence="3" id="KW-1185">Reference proteome</keyword>
<reference evidence="2 3" key="1">
    <citation type="journal article" date="2019" name="Sci. Rep.">
        <title>Comparative genomics of chytrid fungi reveal insights into the obligate biotrophic and pathogenic lifestyle of Synchytrium endobioticum.</title>
        <authorList>
            <person name="van de Vossenberg B.T.L.H."/>
            <person name="Warris S."/>
            <person name="Nguyen H.D.T."/>
            <person name="van Gent-Pelzer M.P.E."/>
            <person name="Joly D.L."/>
            <person name="van de Geest H.C."/>
            <person name="Bonants P.J.M."/>
            <person name="Smith D.S."/>
            <person name="Levesque C.A."/>
            <person name="van der Lee T.A.J."/>
        </authorList>
    </citation>
    <scope>NUCLEOTIDE SEQUENCE [LARGE SCALE GENOMIC DNA]</scope>
    <source>
        <strain evidence="2 3">CBS 675.73</strain>
    </source>
</reference>
<evidence type="ECO:0000313" key="3">
    <source>
        <dbReference type="Proteomes" id="UP000320333"/>
    </source>
</evidence>
<dbReference type="AlphaFoldDB" id="A0A507FHE8"/>
<dbReference type="InterPro" id="IPR010775">
    <property type="entry name" value="DUF1365"/>
</dbReference>
<dbReference type="EMBL" id="QEAP01000074">
    <property type="protein sequence ID" value="TPX75622.1"/>
    <property type="molecule type" value="Genomic_DNA"/>
</dbReference>
<dbReference type="STRING" id="246404.A0A507FHE8"/>
<evidence type="ECO:0008006" key="4">
    <source>
        <dbReference type="Google" id="ProtNLM"/>
    </source>
</evidence>
<organism evidence="2 3">
    <name type="scientific">Chytriomyces confervae</name>
    <dbReference type="NCBI Taxonomy" id="246404"/>
    <lineage>
        <taxon>Eukaryota</taxon>
        <taxon>Fungi</taxon>
        <taxon>Fungi incertae sedis</taxon>
        <taxon>Chytridiomycota</taxon>
        <taxon>Chytridiomycota incertae sedis</taxon>
        <taxon>Chytridiomycetes</taxon>
        <taxon>Chytridiales</taxon>
        <taxon>Chytriomycetaceae</taxon>
        <taxon>Chytriomyces</taxon>
    </lineage>
</organism>
<name>A0A507FHE8_9FUNG</name>
<proteinExistence type="predicted"/>
<accession>A0A507FHE8</accession>
<gene>
    <name evidence="2" type="ORF">CcCBS67573_g03095</name>
</gene>
<dbReference type="OrthoDB" id="3340520at2759"/>